<dbReference type="AlphaFoldDB" id="A0A1Y1VFS6"/>
<keyword evidence="3" id="KW-0964">Secreted</keyword>
<dbReference type="Pfam" id="PF00544">
    <property type="entry name" value="Pectate_lyase_4"/>
    <property type="match status" value="1"/>
</dbReference>
<evidence type="ECO:0000256" key="4">
    <source>
        <dbReference type="SAM" id="SignalP"/>
    </source>
</evidence>
<dbReference type="PANTHER" id="PTHR31683:SF18">
    <property type="entry name" value="PECTATE LYASE 21-RELATED"/>
    <property type="match status" value="1"/>
</dbReference>
<gene>
    <name evidence="6" type="ORF">BCR36DRAFT_183234</name>
</gene>
<evidence type="ECO:0000259" key="5">
    <source>
        <dbReference type="SMART" id="SM00656"/>
    </source>
</evidence>
<protein>
    <submittedName>
        <fullName evidence="6">Pectin lyase-like protein</fullName>
    </submittedName>
</protein>
<organism evidence="6 7">
    <name type="scientific">Piromyces finnis</name>
    <dbReference type="NCBI Taxonomy" id="1754191"/>
    <lineage>
        <taxon>Eukaryota</taxon>
        <taxon>Fungi</taxon>
        <taxon>Fungi incertae sedis</taxon>
        <taxon>Chytridiomycota</taxon>
        <taxon>Chytridiomycota incertae sedis</taxon>
        <taxon>Neocallimastigomycetes</taxon>
        <taxon>Neocallimastigales</taxon>
        <taxon>Neocallimastigaceae</taxon>
        <taxon>Piromyces</taxon>
    </lineage>
</organism>
<feature type="domain" description="Pectate lyase" evidence="5">
    <location>
        <begin position="103"/>
        <end position="354"/>
    </location>
</feature>
<name>A0A1Y1VFS6_9FUNG</name>
<dbReference type="GO" id="GO:0005576">
    <property type="term" value="C:extracellular region"/>
    <property type="evidence" value="ECO:0007669"/>
    <property type="project" value="UniProtKB-SubCell"/>
</dbReference>
<keyword evidence="3" id="KW-0119">Carbohydrate metabolism</keyword>
<dbReference type="InterPro" id="IPR002022">
    <property type="entry name" value="Pec_lyase"/>
</dbReference>
<comment type="similarity">
    <text evidence="1 3">Belongs to the polysaccharide lyase 1 family.</text>
</comment>
<dbReference type="OrthoDB" id="2019149at2759"/>
<dbReference type="InterPro" id="IPR011050">
    <property type="entry name" value="Pectin_lyase_fold/virulence"/>
</dbReference>
<evidence type="ECO:0000313" key="7">
    <source>
        <dbReference type="Proteomes" id="UP000193719"/>
    </source>
</evidence>
<keyword evidence="3" id="KW-0624">Polysaccharide degradation</keyword>
<keyword evidence="4" id="KW-0732">Signal</keyword>
<reference evidence="6 7" key="2">
    <citation type="submission" date="2016-08" db="EMBL/GenBank/DDBJ databases">
        <title>Pervasive Adenine N6-methylation of Active Genes in Fungi.</title>
        <authorList>
            <consortium name="DOE Joint Genome Institute"/>
            <person name="Mondo S.J."/>
            <person name="Dannebaum R.O."/>
            <person name="Kuo R.C."/>
            <person name="Labutti K."/>
            <person name="Haridas S."/>
            <person name="Kuo A."/>
            <person name="Salamov A."/>
            <person name="Ahrendt S.R."/>
            <person name="Lipzen A."/>
            <person name="Sullivan W."/>
            <person name="Andreopoulos W.B."/>
            <person name="Clum A."/>
            <person name="Lindquist E."/>
            <person name="Daum C."/>
            <person name="Ramamoorthy G.K."/>
            <person name="Gryganskyi A."/>
            <person name="Culley D."/>
            <person name="Magnuson J.K."/>
            <person name="James T.Y."/>
            <person name="O'Malley M.A."/>
            <person name="Stajich J.E."/>
            <person name="Spatafora J.W."/>
            <person name="Visel A."/>
            <person name="Grigoriev I.V."/>
        </authorList>
    </citation>
    <scope>NUCLEOTIDE SEQUENCE [LARGE SCALE GENOMIC DNA]</scope>
    <source>
        <strain evidence="7">finn</strain>
    </source>
</reference>
<evidence type="ECO:0000256" key="1">
    <source>
        <dbReference type="ARBA" id="ARBA00010980"/>
    </source>
</evidence>
<feature type="chain" id="PRO_5012372563" evidence="4">
    <location>
        <begin position="20"/>
        <end position="489"/>
    </location>
</feature>
<evidence type="ECO:0000313" key="6">
    <source>
        <dbReference type="EMBL" id="ORX55277.1"/>
    </source>
</evidence>
<dbReference type="EMBL" id="MCFH01000009">
    <property type="protein sequence ID" value="ORX55277.1"/>
    <property type="molecule type" value="Genomic_DNA"/>
</dbReference>
<dbReference type="STRING" id="1754191.A0A1Y1VFS6"/>
<dbReference type="Proteomes" id="UP000193719">
    <property type="component" value="Unassembled WGS sequence"/>
</dbReference>
<comment type="subcellular location">
    <subcellularLocation>
        <location evidence="3">Secreted</location>
    </subcellularLocation>
</comment>
<comment type="caution">
    <text evidence="6">The sequence shown here is derived from an EMBL/GenBank/DDBJ whole genome shotgun (WGS) entry which is preliminary data.</text>
</comment>
<keyword evidence="7" id="KW-1185">Reference proteome</keyword>
<keyword evidence="2 3" id="KW-0456">Lyase</keyword>
<evidence type="ECO:0000256" key="3">
    <source>
        <dbReference type="RuleBase" id="RU361173"/>
    </source>
</evidence>
<sequence>MKFTKLNFNLFTAIAAVSASSIVGFGQNATGGIGGDEYHVNTYKEFRDALNNNGNPNGPKIIYIDSPINGRILDDGTVMTAEGLVPGFNFQKYIDCFIDDGYTWSNTEECNKIEELRKQGVPLQGKQTNVNITPNTIIIGNDDDAIIEEVNFQVKNISNVIIKNLYMESPNDLFPYWEPNDGAQGTWFPEYDSITIRNSTNVWIDNCYFTNGKKTVDKAPLAFGRYVELHDGVIDIVVQSDDITISNNRFENHKKALLIGNSDSRTTDRDSLKVTIHNNVFINCNERLPRVRYGRVHIFNNYYYAETFNPVYKSLTVDNYYHSDNVFPCYFIGIGVESNILSEYNSFNYIGDDKILPADDILVYSYGGYIFHDNGSEFNGQSYDLDAVAKKSFELKVKNKLDQINVSGGKIPFWVNATFTSETFEPTEFYNYNAMKNLDDVNDLINKVPFWMFDNESDDETNEIINVSDIEVEDDQDSENEEVTSTLFN</sequence>
<dbReference type="PANTHER" id="PTHR31683">
    <property type="entry name" value="PECTATE LYASE 18-RELATED"/>
    <property type="match status" value="1"/>
</dbReference>
<dbReference type="InterPro" id="IPR045032">
    <property type="entry name" value="PEL"/>
</dbReference>
<dbReference type="GO" id="GO:0030570">
    <property type="term" value="F:pectate lyase activity"/>
    <property type="evidence" value="ECO:0007669"/>
    <property type="project" value="InterPro"/>
</dbReference>
<dbReference type="SUPFAM" id="SSF51126">
    <property type="entry name" value="Pectin lyase-like"/>
    <property type="match status" value="1"/>
</dbReference>
<dbReference type="SMART" id="SM00656">
    <property type="entry name" value="Amb_all"/>
    <property type="match status" value="1"/>
</dbReference>
<evidence type="ECO:0000256" key="2">
    <source>
        <dbReference type="ARBA" id="ARBA00023239"/>
    </source>
</evidence>
<feature type="signal peptide" evidence="4">
    <location>
        <begin position="1"/>
        <end position="19"/>
    </location>
</feature>
<accession>A0A1Y1VFS6</accession>
<dbReference type="GO" id="GO:0000272">
    <property type="term" value="P:polysaccharide catabolic process"/>
    <property type="evidence" value="ECO:0007669"/>
    <property type="project" value="UniProtKB-KW"/>
</dbReference>
<reference evidence="6 7" key="1">
    <citation type="submission" date="2016-08" db="EMBL/GenBank/DDBJ databases">
        <title>Genomes of anaerobic fungi encode conserved fungal cellulosomes for biomass hydrolysis.</title>
        <authorList>
            <consortium name="DOE Joint Genome Institute"/>
            <person name="Haitjema C.H."/>
            <person name="Gilmore S.P."/>
            <person name="Henske J.K."/>
            <person name="Solomon K.V."/>
            <person name="De Groot R."/>
            <person name="Kuo A."/>
            <person name="Mondo S.J."/>
            <person name="Salamov A.A."/>
            <person name="Labutti K."/>
            <person name="Zhao Z."/>
            <person name="Chiniquy J."/>
            <person name="Barry K."/>
            <person name="Brewer H.M."/>
            <person name="Purvine S.O."/>
            <person name="Wright A.T."/>
            <person name="Boxma B."/>
            <person name="Van Alen T."/>
            <person name="Hackstein J.H."/>
            <person name="Baker S.E."/>
            <person name="Grigoriev I.V."/>
            <person name="O'Malley M.A."/>
        </authorList>
    </citation>
    <scope>NUCLEOTIDE SEQUENCE [LARGE SCALE GENOMIC DNA]</scope>
    <source>
        <strain evidence="7">finn</strain>
    </source>
</reference>
<dbReference type="Gene3D" id="2.160.20.10">
    <property type="entry name" value="Single-stranded right-handed beta-helix, Pectin lyase-like"/>
    <property type="match status" value="1"/>
</dbReference>
<proteinExistence type="inferred from homology"/>
<dbReference type="InterPro" id="IPR012334">
    <property type="entry name" value="Pectin_lyas_fold"/>
</dbReference>